<dbReference type="PANTHER" id="PTHR34848">
    <property type="match status" value="1"/>
</dbReference>
<dbReference type="OrthoDB" id="9799422at2"/>
<sequence>MKSKIVLVTGGSRSGKSVFAERLLASYRGTKAYIATAQALDIEMRQRIERHRERRPASWHTYEVPQGLAAEIGNILNCTDAVLIDCLTLYFSNFILCHAEYDISEVYDLAMQELDVIMKSIQAVSCKQVIFVSNELGSGIVPMDAMTRCYRDIMGCVNQRVAKAAAQVYFTVSGVTVEMKGLQVILPDVQEDTL</sequence>
<evidence type="ECO:0000256" key="4">
    <source>
        <dbReference type="ARBA" id="ARBA00003889"/>
    </source>
</evidence>
<dbReference type="Pfam" id="PF02283">
    <property type="entry name" value="CobU"/>
    <property type="match status" value="1"/>
</dbReference>
<protein>
    <recommendedName>
        <fullName evidence="16">Adenosylcobinamide kinase</fullName>
        <ecNumber evidence="8">2.7.1.156</ecNumber>
        <ecNumber evidence="9">2.7.7.62</ecNumber>
    </recommendedName>
    <alternativeName>
        <fullName evidence="17">Adenosylcobinamide-phosphate guanylyltransferase</fullName>
    </alternativeName>
</protein>
<keyword evidence="21" id="KW-1185">Reference proteome</keyword>
<evidence type="ECO:0000256" key="8">
    <source>
        <dbReference type="ARBA" id="ARBA00012016"/>
    </source>
</evidence>
<evidence type="ECO:0000313" key="21">
    <source>
        <dbReference type="Proteomes" id="UP000199309"/>
    </source>
</evidence>
<keyword evidence="20" id="KW-0548">Nucleotidyltransferase</keyword>
<evidence type="ECO:0000256" key="9">
    <source>
        <dbReference type="ARBA" id="ARBA00012523"/>
    </source>
</evidence>
<dbReference type="EC" id="2.7.1.156" evidence="8"/>
<dbReference type="GO" id="GO:0008820">
    <property type="term" value="F:cobinamide phosphate guanylyltransferase activity"/>
    <property type="evidence" value="ECO:0007669"/>
    <property type="project" value="UniProtKB-EC"/>
</dbReference>
<evidence type="ECO:0000256" key="5">
    <source>
        <dbReference type="ARBA" id="ARBA00004692"/>
    </source>
</evidence>
<evidence type="ECO:0000256" key="6">
    <source>
        <dbReference type="ARBA" id="ARBA00005159"/>
    </source>
</evidence>
<dbReference type="InterPro" id="IPR027417">
    <property type="entry name" value="P-loop_NTPase"/>
</dbReference>
<evidence type="ECO:0000256" key="17">
    <source>
        <dbReference type="ARBA" id="ARBA00030571"/>
    </source>
</evidence>
<comment type="catalytic activity">
    <reaction evidence="2">
        <text>adenosylcob(III)inamide phosphate + GTP + H(+) = adenosylcob(III)inamide-GDP + diphosphate</text>
        <dbReference type="Rhea" id="RHEA:22712"/>
        <dbReference type="ChEBI" id="CHEBI:15378"/>
        <dbReference type="ChEBI" id="CHEBI:33019"/>
        <dbReference type="ChEBI" id="CHEBI:37565"/>
        <dbReference type="ChEBI" id="CHEBI:58502"/>
        <dbReference type="ChEBI" id="CHEBI:60487"/>
        <dbReference type="EC" id="2.7.7.62"/>
    </reaction>
</comment>
<dbReference type="GO" id="GO:0043752">
    <property type="term" value="F:adenosylcobinamide kinase activity"/>
    <property type="evidence" value="ECO:0007669"/>
    <property type="project" value="UniProtKB-EC"/>
</dbReference>
<evidence type="ECO:0000256" key="10">
    <source>
        <dbReference type="ARBA" id="ARBA00022573"/>
    </source>
</evidence>
<dbReference type="AlphaFoldDB" id="A0A1G9T2F0"/>
<comment type="similarity">
    <text evidence="7">Belongs to the CobU/CobP family.</text>
</comment>
<dbReference type="GO" id="GO:0009236">
    <property type="term" value="P:cobalamin biosynthetic process"/>
    <property type="evidence" value="ECO:0007669"/>
    <property type="project" value="UniProtKB-UniPathway"/>
</dbReference>
<comment type="function">
    <text evidence="4">Catalyzes ATP-dependent phosphorylation of adenosylcobinamide and addition of GMP to adenosylcobinamide phosphate.</text>
</comment>
<keyword evidence="12 19" id="KW-0547">Nucleotide-binding</keyword>
<dbReference type="EC" id="2.7.7.62" evidence="9"/>
<comment type="catalytic activity">
    <reaction evidence="1">
        <text>adenosylcob(III)inamide + ATP = adenosylcob(III)inamide phosphate + ADP + H(+)</text>
        <dbReference type="Rhea" id="RHEA:15769"/>
        <dbReference type="ChEBI" id="CHEBI:2480"/>
        <dbReference type="ChEBI" id="CHEBI:15378"/>
        <dbReference type="ChEBI" id="CHEBI:30616"/>
        <dbReference type="ChEBI" id="CHEBI:58502"/>
        <dbReference type="ChEBI" id="CHEBI:456216"/>
        <dbReference type="EC" id="2.7.1.156"/>
    </reaction>
</comment>
<dbReference type="SUPFAM" id="SSF52540">
    <property type="entry name" value="P-loop containing nucleoside triphosphate hydrolases"/>
    <property type="match status" value="1"/>
</dbReference>
<evidence type="ECO:0000256" key="7">
    <source>
        <dbReference type="ARBA" id="ARBA00007490"/>
    </source>
</evidence>
<accession>A0A1G9T2F0</accession>
<evidence type="ECO:0000256" key="3">
    <source>
        <dbReference type="ARBA" id="ARBA00001522"/>
    </source>
</evidence>
<evidence type="ECO:0000256" key="19">
    <source>
        <dbReference type="PIRSR" id="PIRSR006135-2"/>
    </source>
</evidence>
<evidence type="ECO:0000256" key="2">
    <source>
        <dbReference type="ARBA" id="ARBA00000711"/>
    </source>
</evidence>
<dbReference type="UniPathway" id="UPA00148">
    <property type="reaction ID" value="UER00236"/>
</dbReference>
<dbReference type="PIRSF" id="PIRSF006135">
    <property type="entry name" value="CobU"/>
    <property type="match status" value="1"/>
</dbReference>
<evidence type="ECO:0000256" key="11">
    <source>
        <dbReference type="ARBA" id="ARBA00022679"/>
    </source>
</evidence>
<reference evidence="20 21" key="1">
    <citation type="submission" date="2016-10" db="EMBL/GenBank/DDBJ databases">
        <authorList>
            <person name="de Groot N.N."/>
        </authorList>
    </citation>
    <scope>NUCLEOTIDE SEQUENCE [LARGE SCALE GENOMIC DNA]</scope>
    <source>
        <strain evidence="20 21">DSM 16981</strain>
    </source>
</reference>
<comment type="pathway">
    <text evidence="5">Cofactor biosynthesis; adenosylcobalamin biosynthesis; adenosylcobalamin from cob(II)yrinate a,c-diamide: step 6/7.</text>
</comment>
<evidence type="ECO:0000313" key="20">
    <source>
        <dbReference type="EMBL" id="SDM41812.1"/>
    </source>
</evidence>
<organism evidence="20 21">
    <name type="scientific">Megasphaera paucivorans</name>
    <dbReference type="NCBI Taxonomy" id="349095"/>
    <lineage>
        <taxon>Bacteria</taxon>
        <taxon>Bacillati</taxon>
        <taxon>Bacillota</taxon>
        <taxon>Negativicutes</taxon>
        <taxon>Veillonellales</taxon>
        <taxon>Veillonellaceae</taxon>
        <taxon>Megasphaera</taxon>
    </lineage>
</organism>
<evidence type="ECO:0000256" key="1">
    <source>
        <dbReference type="ARBA" id="ARBA00000312"/>
    </source>
</evidence>
<keyword evidence="13 20" id="KW-0418">Kinase</keyword>
<dbReference type="RefSeq" id="WP_091648435.1">
    <property type="nucleotide sequence ID" value="NZ_FNHQ01000006.1"/>
</dbReference>
<feature type="binding site" evidence="19">
    <location>
        <begin position="35"/>
        <end position="37"/>
    </location>
    <ligand>
        <name>GTP</name>
        <dbReference type="ChEBI" id="CHEBI:37565"/>
    </ligand>
</feature>
<comment type="pathway">
    <text evidence="6">Cofactor biosynthesis; adenosylcobalamin biosynthesis; adenosylcobalamin from cob(II)yrinate a,c-diamide: step 5/7.</text>
</comment>
<dbReference type="EMBL" id="FNHQ01000006">
    <property type="protein sequence ID" value="SDM41812.1"/>
    <property type="molecule type" value="Genomic_DNA"/>
</dbReference>
<dbReference type="PANTHER" id="PTHR34848:SF1">
    <property type="entry name" value="BIFUNCTIONAL ADENOSYLCOBALAMIN BIOSYNTHESIS PROTEIN COBU"/>
    <property type="match status" value="1"/>
</dbReference>
<keyword evidence="10" id="KW-0169">Cobalamin biosynthesis</keyword>
<evidence type="ECO:0000256" key="13">
    <source>
        <dbReference type="ARBA" id="ARBA00022777"/>
    </source>
</evidence>
<dbReference type="Gene3D" id="3.40.50.300">
    <property type="entry name" value="P-loop containing nucleotide triphosphate hydrolases"/>
    <property type="match status" value="1"/>
</dbReference>
<dbReference type="Proteomes" id="UP000199309">
    <property type="component" value="Unassembled WGS sequence"/>
</dbReference>
<evidence type="ECO:0000256" key="15">
    <source>
        <dbReference type="ARBA" id="ARBA00023134"/>
    </source>
</evidence>
<keyword evidence="11 20" id="KW-0808">Transferase</keyword>
<name>A0A1G9T2F0_9FIRM</name>
<feature type="binding site" evidence="19">
    <location>
        <position position="63"/>
    </location>
    <ligand>
        <name>GTP</name>
        <dbReference type="ChEBI" id="CHEBI:37565"/>
    </ligand>
</feature>
<feature type="binding site" evidence="19">
    <location>
        <begin position="52"/>
        <end position="55"/>
    </location>
    <ligand>
        <name>GTP</name>
        <dbReference type="ChEBI" id="CHEBI:37565"/>
    </ligand>
</feature>
<dbReference type="NCBIfam" id="NF004469">
    <property type="entry name" value="PRK05800.1"/>
    <property type="match status" value="1"/>
</dbReference>
<dbReference type="GO" id="GO:0005525">
    <property type="term" value="F:GTP binding"/>
    <property type="evidence" value="ECO:0007669"/>
    <property type="project" value="UniProtKB-KW"/>
</dbReference>
<proteinExistence type="inferred from homology"/>
<dbReference type="InterPro" id="IPR003203">
    <property type="entry name" value="CobU/CobP"/>
</dbReference>
<comment type="catalytic activity">
    <reaction evidence="3">
        <text>adenosylcob(III)inamide + GTP = adenosylcob(III)inamide phosphate + GDP + H(+)</text>
        <dbReference type="Rhea" id="RHEA:15765"/>
        <dbReference type="ChEBI" id="CHEBI:2480"/>
        <dbReference type="ChEBI" id="CHEBI:15378"/>
        <dbReference type="ChEBI" id="CHEBI:37565"/>
        <dbReference type="ChEBI" id="CHEBI:58189"/>
        <dbReference type="ChEBI" id="CHEBI:58502"/>
        <dbReference type="EC" id="2.7.1.156"/>
    </reaction>
</comment>
<dbReference type="CDD" id="cd00544">
    <property type="entry name" value="CobU"/>
    <property type="match status" value="1"/>
</dbReference>
<feature type="binding site" evidence="19">
    <location>
        <position position="85"/>
    </location>
    <ligand>
        <name>GTP</name>
        <dbReference type="ChEBI" id="CHEBI:37565"/>
    </ligand>
</feature>
<gene>
    <name evidence="20" type="ORF">SAMN05660299_00849</name>
</gene>
<feature type="binding site" evidence="19">
    <location>
        <begin position="10"/>
        <end position="17"/>
    </location>
    <ligand>
        <name>GTP</name>
        <dbReference type="ChEBI" id="CHEBI:37565"/>
    </ligand>
</feature>
<dbReference type="GO" id="GO:0005524">
    <property type="term" value="F:ATP binding"/>
    <property type="evidence" value="ECO:0007669"/>
    <property type="project" value="UniProtKB-KW"/>
</dbReference>
<dbReference type="STRING" id="349095.SAMN05660299_00849"/>
<keyword evidence="14" id="KW-0067">ATP-binding</keyword>
<evidence type="ECO:0000256" key="12">
    <source>
        <dbReference type="ARBA" id="ARBA00022741"/>
    </source>
</evidence>
<evidence type="ECO:0000256" key="18">
    <source>
        <dbReference type="PIRSR" id="PIRSR006135-1"/>
    </source>
</evidence>
<feature type="active site" description="GMP-histidine intermediate" evidence="18">
    <location>
        <position position="51"/>
    </location>
</feature>
<keyword evidence="15 19" id="KW-0342">GTP-binding</keyword>
<evidence type="ECO:0000256" key="14">
    <source>
        <dbReference type="ARBA" id="ARBA00022840"/>
    </source>
</evidence>
<evidence type="ECO:0000256" key="16">
    <source>
        <dbReference type="ARBA" id="ARBA00029570"/>
    </source>
</evidence>